<accession>A0A0V0HB95</accession>
<reference evidence="2" key="1">
    <citation type="submission" date="2015-12" db="EMBL/GenBank/DDBJ databases">
        <title>Gene expression during late stages of embryo sac development: a critical building block for successful pollen-pistil interactions.</title>
        <authorList>
            <person name="Liu Y."/>
            <person name="Joly V."/>
            <person name="Sabar M."/>
            <person name="Matton D.P."/>
        </authorList>
    </citation>
    <scope>NUCLEOTIDE SEQUENCE</scope>
</reference>
<evidence type="ECO:0000313" key="2">
    <source>
        <dbReference type="EMBL" id="JAP17480.1"/>
    </source>
</evidence>
<name>A0A0V0HB95_SOLCH</name>
<keyword evidence="1" id="KW-0732">Signal</keyword>
<feature type="signal peptide" evidence="1">
    <location>
        <begin position="1"/>
        <end position="20"/>
    </location>
</feature>
<evidence type="ECO:0000256" key="1">
    <source>
        <dbReference type="SAM" id="SignalP"/>
    </source>
</evidence>
<proteinExistence type="predicted"/>
<feature type="chain" id="PRO_5006865752" evidence="1">
    <location>
        <begin position="21"/>
        <end position="105"/>
    </location>
</feature>
<organism evidence="2">
    <name type="scientific">Solanum chacoense</name>
    <name type="common">Chaco potato</name>
    <dbReference type="NCBI Taxonomy" id="4108"/>
    <lineage>
        <taxon>Eukaryota</taxon>
        <taxon>Viridiplantae</taxon>
        <taxon>Streptophyta</taxon>
        <taxon>Embryophyta</taxon>
        <taxon>Tracheophyta</taxon>
        <taxon>Spermatophyta</taxon>
        <taxon>Magnoliopsida</taxon>
        <taxon>eudicotyledons</taxon>
        <taxon>Gunneridae</taxon>
        <taxon>Pentapetalae</taxon>
        <taxon>asterids</taxon>
        <taxon>lamiids</taxon>
        <taxon>Solanales</taxon>
        <taxon>Solanaceae</taxon>
        <taxon>Solanoideae</taxon>
        <taxon>Solaneae</taxon>
        <taxon>Solanum</taxon>
    </lineage>
</organism>
<sequence>MILLFWLGLICLHLIALNRGRKSSLHHSALKIHSFFLSISPCLFRQKEFHHSPAYLSPTINQSAKIFIDKIPNFLFEIIYLDSTFSMVICSFEIKGLKRPISDII</sequence>
<dbReference type="EMBL" id="GEDG01022471">
    <property type="protein sequence ID" value="JAP17480.1"/>
    <property type="molecule type" value="Transcribed_RNA"/>
</dbReference>
<dbReference type="AlphaFoldDB" id="A0A0V0HB95"/>
<protein>
    <submittedName>
        <fullName evidence="2">Putative ovule protein</fullName>
    </submittedName>
</protein>